<evidence type="ECO:0000256" key="1">
    <source>
        <dbReference type="SAM" id="SignalP"/>
    </source>
</evidence>
<accession>A0A2S5TEI5</accession>
<sequence length="446" mass="47801">MRAVIASLLLAVTLLQPASAGEKLSHGRFDDFTLERPQGAPRSFAFLFTADGRDPRGLAQALTQEGALVAVIDTGAFFRRMEADGGDCQFANGDLENLSRHMQGYAQVNGYYPPILVGEGIGAGFTYGLLGQSDGSTFTAALALDFCPELAMKQPLCKGDGGLRSARNRQGWAYRPGALRDPFAVLQPPEPACDAAAVQGFLKRVPQAAVRTLKAPAGPVAVRAAYRSLASGLPPPPAARPADVADLPLLEMPAKTAGKAFAIFLSGDGGWAGLDQDVSDALVAKGISVVGFDSLRYFWKARTPEGLAADIGRVIRHYQAAWQRPEVWLVGFSQGGDVLPFALNRLPAPMRGQVRLAVPMAQTEQAHFEFHLSNWIGASGTHPILPEMDRLAGDAAMTVICAREEDESVCRQLDPKRHRIVWLPGGHHFNGDYAKLAQVILQAGKK</sequence>
<dbReference type="InterPro" id="IPR029058">
    <property type="entry name" value="AB_hydrolase_fold"/>
</dbReference>
<evidence type="ECO:0000313" key="4">
    <source>
        <dbReference type="Proteomes" id="UP000238220"/>
    </source>
</evidence>
<protein>
    <submittedName>
        <fullName evidence="3">Type IV secretion system protein VirJ</fullName>
    </submittedName>
</protein>
<comment type="caution">
    <text evidence="3">The sequence shown here is derived from an EMBL/GenBank/DDBJ whole genome shotgun (WGS) entry which is preliminary data.</text>
</comment>
<dbReference type="EMBL" id="PSNW01000007">
    <property type="protein sequence ID" value="PPE73332.1"/>
    <property type="molecule type" value="Genomic_DNA"/>
</dbReference>
<gene>
    <name evidence="3" type="ORF">C3942_13760</name>
</gene>
<evidence type="ECO:0000313" key="3">
    <source>
        <dbReference type="EMBL" id="PPE73332.1"/>
    </source>
</evidence>
<feature type="domain" description="Bacterial virulence" evidence="2">
    <location>
        <begin position="261"/>
        <end position="443"/>
    </location>
</feature>
<dbReference type="SUPFAM" id="SSF53474">
    <property type="entry name" value="alpha/beta-Hydrolases"/>
    <property type="match status" value="1"/>
</dbReference>
<keyword evidence="4" id="KW-1185">Reference proteome</keyword>
<dbReference type="InterPro" id="IPR010333">
    <property type="entry name" value="VirJ"/>
</dbReference>
<name>A0A2S5TEI5_9GAMM</name>
<dbReference type="Gene3D" id="3.40.50.1820">
    <property type="entry name" value="alpha/beta hydrolase"/>
    <property type="match status" value="1"/>
</dbReference>
<proteinExistence type="predicted"/>
<feature type="signal peptide" evidence="1">
    <location>
        <begin position="1"/>
        <end position="20"/>
    </location>
</feature>
<evidence type="ECO:0000259" key="2">
    <source>
        <dbReference type="Pfam" id="PF06057"/>
    </source>
</evidence>
<dbReference type="InterPro" id="IPR011225">
    <property type="entry name" value="IV_sec_VirJ"/>
</dbReference>
<feature type="chain" id="PRO_5015542817" evidence="1">
    <location>
        <begin position="21"/>
        <end position="446"/>
    </location>
</feature>
<keyword evidence="1" id="KW-0732">Signal</keyword>
<dbReference type="PIRSF" id="PIRSF029063">
    <property type="entry name" value="IV_sec_VirJ"/>
    <property type="match status" value="1"/>
</dbReference>
<dbReference type="Pfam" id="PF06057">
    <property type="entry name" value="VirJ"/>
    <property type="match status" value="1"/>
</dbReference>
<organism evidence="3 4">
    <name type="scientific">Solimonas fluminis</name>
    <dbReference type="NCBI Taxonomy" id="2086571"/>
    <lineage>
        <taxon>Bacteria</taxon>
        <taxon>Pseudomonadati</taxon>
        <taxon>Pseudomonadota</taxon>
        <taxon>Gammaproteobacteria</taxon>
        <taxon>Nevskiales</taxon>
        <taxon>Nevskiaceae</taxon>
        <taxon>Solimonas</taxon>
    </lineage>
</organism>
<reference evidence="3 4" key="1">
    <citation type="submission" date="2018-02" db="EMBL/GenBank/DDBJ databases">
        <title>Genome sequencing of Solimonas sp. HR-BB.</title>
        <authorList>
            <person name="Lee Y."/>
            <person name="Jeon C.O."/>
        </authorList>
    </citation>
    <scope>NUCLEOTIDE SEQUENCE [LARGE SCALE GENOMIC DNA]</scope>
    <source>
        <strain evidence="3 4">HR-BB</strain>
    </source>
</reference>
<dbReference type="Proteomes" id="UP000238220">
    <property type="component" value="Unassembled WGS sequence"/>
</dbReference>
<dbReference type="AlphaFoldDB" id="A0A2S5TEI5"/>